<gene>
    <name evidence="1" type="ORF">NMU03_16385</name>
</gene>
<sequence length="68" mass="7698">MLDDIADTLNCMISDLRLNPHLRKTSLLIISHSGNEYSSLEREKAIAYLTVDNEEFILETNGKEETDG</sequence>
<dbReference type="Proteomes" id="UP001060112">
    <property type="component" value="Chromosome"/>
</dbReference>
<evidence type="ECO:0000313" key="2">
    <source>
        <dbReference type="Proteomes" id="UP001060112"/>
    </source>
</evidence>
<reference evidence="1" key="1">
    <citation type="submission" date="2022-07" db="EMBL/GenBank/DDBJ databases">
        <title>Faecal culturing of patients with breast cancer.</title>
        <authorList>
            <person name="Teng N.M.Y."/>
            <person name="Kiu R."/>
            <person name="Evans R."/>
            <person name="Baker D.J."/>
            <person name="Zenner C."/>
            <person name="Robinson S.D."/>
            <person name="Hall L.J."/>
        </authorList>
    </citation>
    <scope>NUCLEOTIDE SEQUENCE</scope>
    <source>
        <strain evidence="1">LH1062</strain>
    </source>
</reference>
<dbReference type="EMBL" id="CP101620">
    <property type="protein sequence ID" value="UTY39122.1"/>
    <property type="molecule type" value="Genomic_DNA"/>
</dbReference>
<organism evidence="1 2">
    <name type="scientific">Allocoprobacillus halotolerans</name>
    <dbReference type="NCBI Taxonomy" id="2944914"/>
    <lineage>
        <taxon>Bacteria</taxon>
        <taxon>Bacillati</taxon>
        <taxon>Bacillota</taxon>
        <taxon>Erysipelotrichia</taxon>
        <taxon>Erysipelotrichales</taxon>
        <taxon>Erysipelotrichaceae</taxon>
        <taxon>Allocoprobacillus</taxon>
    </lineage>
</organism>
<name>A0ABY5I598_9FIRM</name>
<keyword evidence="2" id="KW-1185">Reference proteome</keyword>
<accession>A0ABY5I598</accession>
<dbReference type="RefSeq" id="WP_290140009.1">
    <property type="nucleotide sequence ID" value="NZ_CP101620.1"/>
</dbReference>
<evidence type="ECO:0000313" key="1">
    <source>
        <dbReference type="EMBL" id="UTY39122.1"/>
    </source>
</evidence>
<protein>
    <submittedName>
        <fullName evidence="1">Uncharacterized protein</fullName>
    </submittedName>
</protein>
<proteinExistence type="predicted"/>